<reference evidence="4 5" key="1">
    <citation type="journal article" date="2017" name="ISME J.">
        <title>Potential for microbial H2 and metal transformations associated with novel bacteria and archaea in deep terrestrial subsurface sediments.</title>
        <authorList>
            <person name="Hernsdorf A.W."/>
            <person name="Amano Y."/>
            <person name="Miyakawa K."/>
            <person name="Ise K."/>
            <person name="Suzuki Y."/>
            <person name="Anantharaman K."/>
            <person name="Probst A."/>
            <person name="Burstein D."/>
            <person name="Thomas B.C."/>
            <person name="Banfield J.F."/>
        </authorList>
    </citation>
    <scope>NUCLEOTIDE SEQUENCE [LARGE SCALE GENOMIC DNA]</scope>
    <source>
        <strain evidence="4">HGW-Falkowbacteria-1</strain>
    </source>
</reference>
<evidence type="ECO:0000259" key="3">
    <source>
        <dbReference type="Pfam" id="PF13439"/>
    </source>
</evidence>
<dbReference type="Pfam" id="PF00534">
    <property type="entry name" value="Glycos_transf_1"/>
    <property type="match status" value="2"/>
</dbReference>
<keyword evidence="1" id="KW-0812">Transmembrane</keyword>
<accession>A0A2N2EAT8</accession>
<dbReference type="SUPFAM" id="SSF53756">
    <property type="entry name" value="UDP-Glycosyltransferase/glycogen phosphorylase"/>
    <property type="match status" value="2"/>
</dbReference>
<dbReference type="PANTHER" id="PTHR45947:SF3">
    <property type="entry name" value="SULFOQUINOVOSYL TRANSFERASE SQD2"/>
    <property type="match status" value="1"/>
</dbReference>
<dbReference type="Gene3D" id="3.40.50.2000">
    <property type="entry name" value="Glycogen Phosphorylase B"/>
    <property type="match status" value="4"/>
</dbReference>
<feature type="domain" description="Glycosyl transferase family 1" evidence="2">
    <location>
        <begin position="192"/>
        <end position="357"/>
    </location>
</feature>
<evidence type="ECO:0000313" key="4">
    <source>
        <dbReference type="EMBL" id="PKM91830.1"/>
    </source>
</evidence>
<feature type="domain" description="Glycosyltransferase subfamily 4-like N-terminal" evidence="3">
    <location>
        <begin position="18"/>
        <end position="180"/>
    </location>
</feature>
<protein>
    <recommendedName>
        <fullName evidence="6">Glycosyl transferase family 1 domain-containing protein</fullName>
    </recommendedName>
</protein>
<evidence type="ECO:0000256" key="1">
    <source>
        <dbReference type="SAM" id="Phobius"/>
    </source>
</evidence>
<dbReference type="Pfam" id="PF13439">
    <property type="entry name" value="Glyco_transf_4"/>
    <property type="match status" value="2"/>
</dbReference>
<dbReference type="InterPro" id="IPR028098">
    <property type="entry name" value="Glyco_trans_4-like_N"/>
</dbReference>
<evidence type="ECO:0000313" key="5">
    <source>
        <dbReference type="Proteomes" id="UP000233517"/>
    </source>
</evidence>
<dbReference type="PANTHER" id="PTHR45947">
    <property type="entry name" value="SULFOQUINOVOSYL TRANSFERASE SQD2"/>
    <property type="match status" value="1"/>
</dbReference>
<dbReference type="GO" id="GO:0016757">
    <property type="term" value="F:glycosyltransferase activity"/>
    <property type="evidence" value="ECO:0007669"/>
    <property type="project" value="InterPro"/>
</dbReference>
<dbReference type="Proteomes" id="UP000233517">
    <property type="component" value="Unassembled WGS sequence"/>
</dbReference>
<dbReference type="InterPro" id="IPR050194">
    <property type="entry name" value="Glycosyltransferase_grp1"/>
</dbReference>
<keyword evidence="1" id="KW-0472">Membrane</keyword>
<dbReference type="InterPro" id="IPR001296">
    <property type="entry name" value="Glyco_trans_1"/>
</dbReference>
<gene>
    <name evidence="4" type="ORF">CVU82_01325</name>
</gene>
<feature type="domain" description="Glycosyltransferase subfamily 4-like N-terminal" evidence="3">
    <location>
        <begin position="403"/>
        <end position="562"/>
    </location>
</feature>
<organism evidence="4 5">
    <name type="scientific">Candidatus Falkowbacteria bacterium HGW-Falkowbacteria-1</name>
    <dbReference type="NCBI Taxonomy" id="2013768"/>
    <lineage>
        <taxon>Bacteria</taxon>
        <taxon>Candidatus Falkowiibacteriota</taxon>
    </lineage>
</organism>
<proteinExistence type="predicted"/>
<evidence type="ECO:0008006" key="6">
    <source>
        <dbReference type="Google" id="ProtNLM"/>
    </source>
</evidence>
<feature type="transmembrane region" description="Helical" evidence="1">
    <location>
        <begin position="93"/>
        <end position="110"/>
    </location>
</feature>
<dbReference type="AlphaFoldDB" id="A0A2N2EAT8"/>
<evidence type="ECO:0000259" key="2">
    <source>
        <dbReference type="Pfam" id="PF00534"/>
    </source>
</evidence>
<name>A0A2N2EAT8_9BACT</name>
<keyword evidence="1" id="KW-1133">Transmembrane helix</keyword>
<sequence>MDKNKRILIFSTAYFPFVGGAEVAVKEITDRLGSSFSFDLITAKLKRGLPSLERIGEVNVYRLGIGHPLFDKLFLAFLGWIKAKKLNKKNKYIFSWAIMASYGGLSALFFKKICRTPLFLTLQEGDDLEYIKKKSSFIRKSFLEIFSRADFIQTISNFLKYWAIKNGAESEIRVIPNGVDWQKFRKPEGFDKQNFRLNLGFHDDDKLIITTSRLVKKNGIKDLIRALSFLDEEFKLLILGEGEEKDELVRLSGDLALKDRIYFLGTINHQELPKYLWSSDVFCRPSLSEGLGNSFLEAMAAGLPVVATEVGGIPDFLCDEKNGLFCQAENAKSIASKIKQIFDDSNLRKKMVIEGAKTIQESYTWDLVAGRMFKAFIDLNIKNKNRKLNILIATGIFPPDIGGPATYSKLLLEELPKRNFAVSLLSFSSFRDKYPKIISHFLYFLNILKEGRNVEVIYVQDPVSVGLPVSLANLFLRKKMILKIVGDYAWEQGCQRFKIVDLLDDFSLKFKEYNLMVKILKRIQLFSARQATMIIVPSNYLKKIVSNWGVRGDKIKVIYNAFNGALCDLNKESARRNLGIDFDDKIIISAGRLVPWKGFDKLIEAFKIFSIGDDRAKLFIAGGGTDEDKLLELIKDLNLENKVVLLGKLERNKLMQYVIASDVFALNTSYEGFSHQLLEVMSLGIPIMTTRVGGNVELISDRENGLFFDFNDVQKMNELMFELFNDSVLRYKISEKALLRITDFNENKMFEELTNFLREV</sequence>
<dbReference type="EMBL" id="PHAI01000001">
    <property type="protein sequence ID" value="PKM91830.1"/>
    <property type="molecule type" value="Genomic_DNA"/>
</dbReference>
<comment type="caution">
    <text evidence="4">The sequence shown here is derived from an EMBL/GenBank/DDBJ whole genome shotgun (WGS) entry which is preliminary data.</text>
</comment>
<dbReference type="CDD" id="cd03801">
    <property type="entry name" value="GT4_PimA-like"/>
    <property type="match status" value="2"/>
</dbReference>
<feature type="domain" description="Glycosyl transferase family 1" evidence="2">
    <location>
        <begin position="571"/>
        <end position="737"/>
    </location>
</feature>